<dbReference type="SMART" id="SM00382">
    <property type="entry name" value="AAA"/>
    <property type="match status" value="2"/>
</dbReference>
<evidence type="ECO:0000313" key="14">
    <source>
        <dbReference type="Proteomes" id="UP000182011"/>
    </source>
</evidence>
<dbReference type="InterPro" id="IPR027417">
    <property type="entry name" value="P-loop_NTPase"/>
</dbReference>
<keyword evidence="4 10" id="KW-0677">Repeat</keyword>
<dbReference type="FunFam" id="3.40.50.300:FF:000057">
    <property type="entry name" value="GTPase Der"/>
    <property type="match status" value="1"/>
</dbReference>
<keyword evidence="3 8" id="KW-0690">Ribosome biogenesis</keyword>
<dbReference type="Gene3D" id="3.40.50.300">
    <property type="entry name" value="P-loop containing nucleotide triphosphate hydrolases"/>
    <property type="match status" value="2"/>
</dbReference>
<accession>A0A0P1MUY8</accession>
<feature type="binding site" evidence="8">
    <location>
        <begin position="10"/>
        <end position="17"/>
    </location>
    <ligand>
        <name>GTP</name>
        <dbReference type="ChEBI" id="CHEBI:37565"/>
        <label>1</label>
    </ligand>
</feature>
<protein>
    <recommendedName>
        <fullName evidence="2 8">GTPase Der</fullName>
    </recommendedName>
    <alternativeName>
        <fullName evidence="7 8">GTP-binding protein EngA</fullName>
    </alternativeName>
</protein>
<dbReference type="InterPro" id="IPR003593">
    <property type="entry name" value="AAA+_ATPase"/>
</dbReference>
<dbReference type="NCBIfam" id="TIGR00231">
    <property type="entry name" value="small_GTP"/>
    <property type="match status" value="2"/>
</dbReference>
<feature type="binding site" evidence="8">
    <location>
        <begin position="120"/>
        <end position="123"/>
    </location>
    <ligand>
        <name>GTP</name>
        <dbReference type="ChEBI" id="CHEBI:37565"/>
        <label>1</label>
    </ligand>
</feature>
<dbReference type="RefSeq" id="WP_047134777.1">
    <property type="nucleotide sequence ID" value="NZ_CZVI01000001.1"/>
</dbReference>
<accession>A0A0P1M5G9</accession>
<feature type="binding site" evidence="8">
    <location>
        <begin position="296"/>
        <end position="299"/>
    </location>
    <ligand>
        <name>GTP</name>
        <dbReference type="ChEBI" id="CHEBI:37565"/>
        <label>2</label>
    </ligand>
</feature>
<evidence type="ECO:0000256" key="4">
    <source>
        <dbReference type="ARBA" id="ARBA00022737"/>
    </source>
</evidence>
<gene>
    <name evidence="8" type="primary">der</name>
    <name evidence="13" type="ORF">JGI4_01080</name>
    <name evidence="12" type="ORF">JGI8_00189</name>
</gene>
<evidence type="ECO:0000313" key="13">
    <source>
        <dbReference type="EMBL" id="CUU04658.1"/>
    </source>
</evidence>
<evidence type="ECO:0000256" key="1">
    <source>
        <dbReference type="ARBA" id="ARBA00008279"/>
    </source>
</evidence>
<dbReference type="EMBL" id="FAOP01000004">
    <property type="protein sequence ID" value="CUU04658.1"/>
    <property type="molecule type" value="Genomic_DNA"/>
</dbReference>
<feature type="domain" description="EngA-type G" evidence="11">
    <location>
        <begin position="178"/>
        <end position="353"/>
    </location>
</feature>
<dbReference type="FunFam" id="3.30.300.20:FF:000004">
    <property type="entry name" value="GTPase Der"/>
    <property type="match status" value="1"/>
</dbReference>
<evidence type="ECO:0000256" key="8">
    <source>
        <dbReference type="HAMAP-Rule" id="MF_00195"/>
    </source>
</evidence>
<evidence type="ECO:0000256" key="7">
    <source>
        <dbReference type="ARBA" id="ARBA00032345"/>
    </source>
</evidence>
<dbReference type="Gene3D" id="3.30.300.20">
    <property type="match status" value="1"/>
</dbReference>
<dbReference type="GO" id="GO:0042254">
    <property type="term" value="P:ribosome biogenesis"/>
    <property type="evidence" value="ECO:0007669"/>
    <property type="project" value="UniProtKB-KW"/>
</dbReference>
<dbReference type="CDD" id="cd01894">
    <property type="entry name" value="EngA1"/>
    <property type="match status" value="1"/>
</dbReference>
<evidence type="ECO:0000256" key="2">
    <source>
        <dbReference type="ARBA" id="ARBA00020953"/>
    </source>
</evidence>
<accession>A0A0P1NYF8</accession>
<name>A0A0P1LMP3_9BACT</name>
<accession>A0A0P1ME32</accession>
<reference evidence="12 15" key="1">
    <citation type="submission" date="2015-11" db="EMBL/GenBank/DDBJ databases">
        <authorList>
            <person name="Varghese N."/>
        </authorList>
    </citation>
    <scope>NUCLEOTIDE SEQUENCE [LARGE SCALE GENOMIC DNA]</scope>
    <source>
        <strain evidence="12 15">JGI-8</strain>
    </source>
</reference>
<dbReference type="InterPro" id="IPR006073">
    <property type="entry name" value="GTP-bd"/>
</dbReference>
<dbReference type="Proteomes" id="UP000182200">
    <property type="component" value="Unassembled WGS sequence"/>
</dbReference>
<evidence type="ECO:0000313" key="12">
    <source>
        <dbReference type="EMBL" id="CUS78020.1"/>
    </source>
</evidence>
<dbReference type="Pfam" id="PF01926">
    <property type="entry name" value="MMR_HSR1"/>
    <property type="match status" value="2"/>
</dbReference>
<comment type="similarity">
    <text evidence="1 8 9 10">Belongs to the TRAFAC class TrmE-Era-EngA-EngB-Septin-like GTPase superfamily. EngA (Der) GTPase family.</text>
</comment>
<reference evidence="13 14" key="2">
    <citation type="submission" date="2015-11" db="EMBL/GenBank/DDBJ databases">
        <authorList>
            <person name="Zhang Y."/>
            <person name="Guo Z."/>
        </authorList>
    </citation>
    <scope>NUCLEOTIDE SEQUENCE [LARGE SCALE GENOMIC DNA]</scope>
    <source>
        <strain evidence="13">JGI-4</strain>
    </source>
</reference>
<feature type="binding site" evidence="8">
    <location>
        <begin position="57"/>
        <end position="61"/>
    </location>
    <ligand>
        <name>GTP</name>
        <dbReference type="ChEBI" id="CHEBI:37565"/>
        <label>1</label>
    </ligand>
</feature>
<evidence type="ECO:0000259" key="11">
    <source>
        <dbReference type="PROSITE" id="PS51712"/>
    </source>
</evidence>
<accession>A0A0S4N076</accession>
<dbReference type="EMBL" id="CZVI01000001">
    <property type="protein sequence ID" value="CUS78020.1"/>
    <property type="molecule type" value="Genomic_DNA"/>
</dbReference>
<keyword evidence="5 8" id="KW-0547">Nucleotide-binding</keyword>
<evidence type="ECO:0000256" key="5">
    <source>
        <dbReference type="ARBA" id="ARBA00022741"/>
    </source>
</evidence>
<dbReference type="InterPro" id="IPR031166">
    <property type="entry name" value="G_ENGA"/>
</dbReference>
<dbReference type="PROSITE" id="PS51712">
    <property type="entry name" value="G_ENGA"/>
    <property type="match status" value="2"/>
</dbReference>
<dbReference type="InterPro" id="IPR016484">
    <property type="entry name" value="GTPase_Der"/>
</dbReference>
<accession>A0A0P1P6V0</accession>
<dbReference type="InterPro" id="IPR005225">
    <property type="entry name" value="Small_GTP-bd"/>
</dbReference>
<dbReference type="PIRSF" id="PIRSF006485">
    <property type="entry name" value="GTP-binding_EngA"/>
    <property type="match status" value="1"/>
</dbReference>
<accession>A0A0P1LMP3</accession>
<evidence type="ECO:0000256" key="3">
    <source>
        <dbReference type="ARBA" id="ARBA00022517"/>
    </source>
</evidence>
<accession>A0A0P1L9Z8</accession>
<evidence type="ECO:0000256" key="10">
    <source>
        <dbReference type="RuleBase" id="RU004481"/>
    </source>
</evidence>
<feature type="binding site" evidence="8">
    <location>
        <begin position="231"/>
        <end position="235"/>
    </location>
    <ligand>
        <name>GTP</name>
        <dbReference type="ChEBI" id="CHEBI:37565"/>
        <label>2</label>
    </ligand>
</feature>
<dbReference type="AlphaFoldDB" id="A0A0P1LMP3"/>
<dbReference type="GO" id="GO:0005525">
    <property type="term" value="F:GTP binding"/>
    <property type="evidence" value="ECO:0007669"/>
    <property type="project" value="UniProtKB-UniRule"/>
</dbReference>
<dbReference type="FunFam" id="3.40.50.300:FF:000040">
    <property type="entry name" value="GTPase Der"/>
    <property type="match status" value="1"/>
</dbReference>
<dbReference type="Proteomes" id="UP000182011">
    <property type="component" value="Unassembled WGS sequence"/>
</dbReference>
<keyword evidence="15" id="KW-1185">Reference proteome</keyword>
<dbReference type="GO" id="GO:0043022">
    <property type="term" value="F:ribosome binding"/>
    <property type="evidence" value="ECO:0007669"/>
    <property type="project" value="TreeGrafter"/>
</dbReference>
<organism evidence="13 14">
    <name type="scientific">Candidatus Kryptonium thompsonii</name>
    <dbReference type="NCBI Taxonomy" id="1633631"/>
    <lineage>
        <taxon>Bacteria</taxon>
        <taxon>Pseudomonadati</taxon>
        <taxon>Candidatus Kryptoniota</taxon>
        <taxon>Candidatus Kryptonium</taxon>
    </lineage>
</organism>
<sequence length="437" mass="49026">MGKSVIAIVGRPNVGKSTLFNRIIGERDAIVDPKSGVTRDRHYGTAEWNGKRFSIIDTGGYVPDSDNVFEAAIREQVQIAIDEADVIIFVVDAISGVTPIDIEIAKMLRQTKKKVVLAVNKIDNERLELYSAQFYELGLGDPFPISALHGRKVGDFLDEVVKDLPEVSEEVQGVENQIKVAIVGQPNVGKSSFVNAVLGENRIIVTDIPGTTRDSIDTSFEYNGVNFVLIDTAGLRRRSKIKESIEFYSAIRALKALERCDVAVVMLDATCGLERQDLRIVGEAADLKKGIIIAVNKWDLIEKDSNTALEYEHALRERLKVFDYVPILFISAKTKQRIFKVLDFAKVVYDERNKKVKTSELNKVLFPIVKETPPPAVSGREIKIKYVTQVKTAPPVFAFFANFPDDIPEHYRRFLENKIREHFGFVGVPLTIVFKKK</sequence>
<keyword evidence="6 8" id="KW-0342">GTP-binding</keyword>
<dbReference type="STRING" id="1633631.GCA_001442925_01079"/>
<dbReference type="SUPFAM" id="SSF52540">
    <property type="entry name" value="P-loop containing nucleoside triphosphate hydrolases"/>
    <property type="match status" value="2"/>
</dbReference>
<dbReference type="PANTHER" id="PTHR43834">
    <property type="entry name" value="GTPASE DER"/>
    <property type="match status" value="1"/>
</dbReference>
<feature type="binding site" evidence="8">
    <location>
        <begin position="184"/>
        <end position="191"/>
    </location>
    <ligand>
        <name>GTP</name>
        <dbReference type="ChEBI" id="CHEBI:37565"/>
        <label>2</label>
    </ligand>
</feature>
<evidence type="ECO:0000313" key="15">
    <source>
        <dbReference type="Proteomes" id="UP000182200"/>
    </source>
</evidence>
<dbReference type="InterPro" id="IPR015946">
    <property type="entry name" value="KH_dom-like_a/b"/>
</dbReference>
<evidence type="ECO:0000256" key="9">
    <source>
        <dbReference type="PROSITE-ProRule" id="PRU01049"/>
    </source>
</evidence>
<accession>A0A0N7MUV8</accession>
<comment type="function">
    <text evidence="8 10">GTPase that plays an essential role in the late steps of ribosome biogenesis.</text>
</comment>
<comment type="subunit">
    <text evidence="8">Associates with the 50S ribosomal subunit.</text>
</comment>
<dbReference type="Pfam" id="PF14714">
    <property type="entry name" value="KH_dom-like"/>
    <property type="match status" value="1"/>
</dbReference>
<proteinExistence type="inferred from homology"/>
<dbReference type="NCBIfam" id="TIGR03594">
    <property type="entry name" value="GTPase_EngA"/>
    <property type="match status" value="1"/>
</dbReference>
<dbReference type="PANTHER" id="PTHR43834:SF6">
    <property type="entry name" value="GTPASE DER"/>
    <property type="match status" value="1"/>
</dbReference>
<dbReference type="HAMAP" id="MF_00195">
    <property type="entry name" value="GTPase_Der"/>
    <property type="match status" value="1"/>
</dbReference>
<dbReference type="CDD" id="cd01895">
    <property type="entry name" value="EngA2"/>
    <property type="match status" value="1"/>
</dbReference>
<feature type="domain" description="EngA-type G" evidence="11">
    <location>
        <begin position="4"/>
        <end position="168"/>
    </location>
</feature>
<dbReference type="PRINTS" id="PR00326">
    <property type="entry name" value="GTP1OBG"/>
</dbReference>
<accession>A0A0P1P238</accession>
<evidence type="ECO:0000256" key="6">
    <source>
        <dbReference type="ARBA" id="ARBA00023134"/>
    </source>
</evidence>
<dbReference type="InterPro" id="IPR032859">
    <property type="entry name" value="KH_dom-like"/>
</dbReference>